<feature type="compositionally biased region" description="Basic residues" evidence="18">
    <location>
        <begin position="639"/>
        <end position="652"/>
    </location>
</feature>
<evidence type="ECO:0000256" key="5">
    <source>
        <dbReference type="ARBA" id="ARBA00022454"/>
    </source>
</evidence>
<feature type="compositionally biased region" description="Acidic residues" evidence="18">
    <location>
        <begin position="621"/>
        <end position="630"/>
    </location>
</feature>
<evidence type="ECO:0000256" key="6">
    <source>
        <dbReference type="ARBA" id="ARBA00022722"/>
    </source>
</evidence>
<evidence type="ECO:0000256" key="16">
    <source>
        <dbReference type="PIRNR" id="PIRNR000882"/>
    </source>
</evidence>
<sequence length="652" mass="74328">MTTMMNIQLNFSWVDFLLLGGDLFHDNKPSRDTLHGCMALLRQYCMGEKPIQIEFLSDQSVNFAANKFPVVNYEDPNYNVSIPVFSIHGNHDDPTGPNNSCALDLLSVVGLVNHFGKITSLEKIEISPILLQKGRTKLAMYGLGSVRDERLHRLFCHKKVSMLRPKEDKDDWFNMFVLHQNRSKHGQTNYIPEQFLDDFIDLVIWGHEHECRIDPEWNGLQNFFVSQPGSTIATSLSEGESKQKHVGLVRVRERAMKCSKIPLKTVRQFYTEDVVLCETSLNPEDFNITQIVEEFCVAKVEALLERAESDHTGNPRQPKLPLIRIRVDYSGGFEPFNICRFGQKFVDRVANPKDIILFHRRKAIEKKDFKSNIDKDELDSYLRPEALDTSRIEDLVKDYFKNADKDCQLSILSERGLSRAVQEFVDKDEKDAISELVTYQIQKAHDELLRRGVHYENIENELGKMKEERVQGQEEEEADEVINKVRAKKPYKPQTDDFSDEEMETREIDSDDSNTSATARGRGRGRGRARGRGSRGGTTTSRGRGSRGGKTKAPIIKAGNSIADAFSRSQQPKIQSRKSMKMYDDDDSDSNDPFDNIPLSTSKRKAANTSRFSSRGVQFSDSEDASDDDPFSMPSTGRSNKRNARSRNKPLF</sequence>
<evidence type="ECO:0000256" key="12">
    <source>
        <dbReference type="ARBA" id="ARBA00023204"/>
    </source>
</evidence>
<dbReference type="Proteomes" id="UP000694865">
    <property type="component" value="Unplaced"/>
</dbReference>
<dbReference type="PANTHER" id="PTHR10139">
    <property type="entry name" value="DOUBLE-STRAND BREAK REPAIR PROTEIN MRE11"/>
    <property type="match status" value="1"/>
</dbReference>
<accession>A0ABM0MNJ3</accession>
<keyword evidence="15 16" id="KW-0469">Meiosis</keyword>
<dbReference type="CDD" id="cd00840">
    <property type="entry name" value="MPP_Mre11_N"/>
    <property type="match status" value="1"/>
</dbReference>
<comment type="function">
    <text evidence="16">Core component of the MRN complex, which plays a central role in double-strand break (DSB) repair, DNA recombination, maintenance of telomere integrity and meiosis. The MRN complex is involved in the repair of DNA double-strand breaks (DSBs) via homologous recombination (HR), an error-free mechanism which primarily occurs during S and G2 phases. The complex (1) mediates the end resection of damaged DNA, which generates proper single-stranded DNA, a key initial steps in HR, and is (2) required for the recruitment of other repair factors and efficient activation of ATM and ATR upon DNA damage. Within the MRN complex, MRE11 possesses both single-strand endonuclease activity and double-strand-specific 3'-5' exonuclease activity. MRE11 first endonucleolytically cleaves the 5' strand at DNA DSB ends to prevent non-homologous end joining (NHEJ) and licence HR. It then generates a single-stranded DNA gap via 3' to 5' exonucleolytic degradation, which is required for single-strand invasion and recombination.</text>
</comment>
<evidence type="ECO:0000256" key="1">
    <source>
        <dbReference type="ARBA" id="ARBA00001936"/>
    </source>
</evidence>
<dbReference type="PANTHER" id="PTHR10139:SF1">
    <property type="entry name" value="DOUBLE-STRAND BREAK REPAIR PROTEIN MRE11"/>
    <property type="match status" value="1"/>
</dbReference>
<dbReference type="PIRSF" id="PIRSF000882">
    <property type="entry name" value="DSB_repair_MRE11"/>
    <property type="match status" value="1"/>
</dbReference>
<name>A0ABM0MNJ3_SACKO</name>
<evidence type="ECO:0000256" key="3">
    <source>
        <dbReference type="ARBA" id="ARBA00004286"/>
    </source>
</evidence>
<dbReference type="Pfam" id="PF04152">
    <property type="entry name" value="Mre11_DNA_bind"/>
    <property type="match status" value="1"/>
</dbReference>
<feature type="compositionally biased region" description="Polar residues" evidence="18">
    <location>
        <begin position="607"/>
        <end position="620"/>
    </location>
</feature>
<evidence type="ECO:0000256" key="15">
    <source>
        <dbReference type="ARBA" id="ARBA00023254"/>
    </source>
</evidence>
<reference evidence="21" key="1">
    <citation type="submission" date="2025-08" db="UniProtKB">
        <authorList>
            <consortium name="RefSeq"/>
        </authorList>
    </citation>
    <scope>IDENTIFICATION</scope>
    <source>
        <tissue evidence="21">Testes</tissue>
    </source>
</reference>
<dbReference type="InterPro" id="IPR007281">
    <property type="entry name" value="Mre11_DNA-bd"/>
</dbReference>
<evidence type="ECO:0000256" key="9">
    <source>
        <dbReference type="ARBA" id="ARBA00022763"/>
    </source>
</evidence>
<keyword evidence="10 16" id="KW-0378">Hydrolase</keyword>
<evidence type="ECO:0000256" key="2">
    <source>
        <dbReference type="ARBA" id="ARBA00004123"/>
    </source>
</evidence>
<protein>
    <recommendedName>
        <fullName evidence="16">Double-strand break repair protein</fullName>
    </recommendedName>
</protein>
<comment type="cofactor">
    <cofactor evidence="1 16">
        <name>Mn(2+)</name>
        <dbReference type="ChEBI" id="CHEBI:29035"/>
    </cofactor>
</comment>
<dbReference type="Gene3D" id="3.30.110.110">
    <property type="entry name" value="Mre11, capping domain"/>
    <property type="match status" value="1"/>
</dbReference>
<organism evidence="20 21">
    <name type="scientific">Saccoglossus kowalevskii</name>
    <name type="common">Acorn worm</name>
    <dbReference type="NCBI Taxonomy" id="10224"/>
    <lineage>
        <taxon>Eukaryota</taxon>
        <taxon>Metazoa</taxon>
        <taxon>Hemichordata</taxon>
        <taxon>Enteropneusta</taxon>
        <taxon>Harrimaniidae</taxon>
        <taxon>Saccoglossus</taxon>
    </lineage>
</organism>
<dbReference type="InterPro" id="IPR029052">
    <property type="entry name" value="Metallo-depent_PP-like"/>
</dbReference>
<keyword evidence="6 16" id="KW-0540">Nuclease</keyword>
<evidence type="ECO:0000313" key="21">
    <source>
        <dbReference type="RefSeq" id="XP_006821584.1"/>
    </source>
</evidence>
<evidence type="ECO:0000256" key="18">
    <source>
        <dbReference type="SAM" id="MobiDB-lite"/>
    </source>
</evidence>
<keyword evidence="9 16" id="KW-0227">DNA damage</keyword>
<evidence type="ECO:0000259" key="19">
    <source>
        <dbReference type="SMART" id="SM01347"/>
    </source>
</evidence>
<feature type="compositionally biased region" description="Acidic residues" evidence="18">
    <location>
        <begin position="497"/>
        <end position="512"/>
    </location>
</feature>
<dbReference type="InterPro" id="IPR003701">
    <property type="entry name" value="Mre11"/>
</dbReference>
<feature type="region of interest" description="Disordered" evidence="18">
    <location>
        <begin position="464"/>
        <end position="652"/>
    </location>
</feature>
<keyword evidence="8 16" id="KW-0255">Endonuclease</keyword>
<evidence type="ECO:0000256" key="8">
    <source>
        <dbReference type="ARBA" id="ARBA00022759"/>
    </source>
</evidence>
<keyword evidence="7" id="KW-0479">Metal-binding</keyword>
<proteinExistence type="inferred from homology"/>
<dbReference type="InterPro" id="IPR038487">
    <property type="entry name" value="Mre11_capping_dom"/>
</dbReference>
<gene>
    <name evidence="21" type="primary">LOC100371021</name>
</gene>
<keyword evidence="13 16" id="KW-0464">Manganese</keyword>
<comment type="subcellular location">
    <subcellularLocation>
        <location evidence="3">Chromosome</location>
    </subcellularLocation>
    <subcellularLocation>
        <location evidence="2 16">Nucleus</location>
    </subcellularLocation>
</comment>
<evidence type="ECO:0000256" key="13">
    <source>
        <dbReference type="ARBA" id="ARBA00023211"/>
    </source>
</evidence>
<feature type="compositionally biased region" description="Basic residues" evidence="18">
    <location>
        <begin position="521"/>
        <end position="533"/>
    </location>
</feature>
<evidence type="ECO:0000256" key="4">
    <source>
        <dbReference type="ARBA" id="ARBA00009028"/>
    </source>
</evidence>
<evidence type="ECO:0000256" key="11">
    <source>
        <dbReference type="ARBA" id="ARBA00022839"/>
    </source>
</evidence>
<keyword evidence="20" id="KW-1185">Reference proteome</keyword>
<keyword evidence="12 16" id="KW-0234">DNA repair</keyword>
<dbReference type="RefSeq" id="XP_006821584.1">
    <property type="nucleotide sequence ID" value="XM_006821521.1"/>
</dbReference>
<dbReference type="GeneID" id="100371021"/>
<feature type="domain" description="Mre11 DNA-binding" evidence="19">
    <location>
        <begin position="256"/>
        <end position="424"/>
    </location>
</feature>
<evidence type="ECO:0000256" key="14">
    <source>
        <dbReference type="ARBA" id="ARBA00023242"/>
    </source>
</evidence>
<dbReference type="Pfam" id="PF00149">
    <property type="entry name" value="Metallophos"/>
    <property type="match status" value="1"/>
</dbReference>
<evidence type="ECO:0000256" key="7">
    <source>
        <dbReference type="ARBA" id="ARBA00022723"/>
    </source>
</evidence>
<keyword evidence="11 16" id="KW-0269">Exonuclease</keyword>
<dbReference type="Gene3D" id="3.60.21.10">
    <property type="match status" value="1"/>
</dbReference>
<dbReference type="SMART" id="SM01347">
    <property type="entry name" value="Mre11_DNA_bind"/>
    <property type="match status" value="1"/>
</dbReference>
<keyword evidence="14 16" id="KW-0539">Nucleus</keyword>
<comment type="similarity">
    <text evidence="4 16 17">Belongs to the MRE11/RAD32 family.</text>
</comment>
<evidence type="ECO:0000256" key="17">
    <source>
        <dbReference type="RuleBase" id="RU003447"/>
    </source>
</evidence>
<evidence type="ECO:0000256" key="10">
    <source>
        <dbReference type="ARBA" id="ARBA00022801"/>
    </source>
</evidence>
<dbReference type="NCBIfam" id="TIGR00583">
    <property type="entry name" value="mre11"/>
    <property type="match status" value="1"/>
</dbReference>
<dbReference type="InterPro" id="IPR004843">
    <property type="entry name" value="Calcineurin-like_PHP"/>
</dbReference>
<dbReference type="SUPFAM" id="SSF56300">
    <property type="entry name" value="Metallo-dependent phosphatases"/>
    <property type="match status" value="1"/>
</dbReference>
<evidence type="ECO:0000313" key="20">
    <source>
        <dbReference type="Proteomes" id="UP000694865"/>
    </source>
</evidence>
<keyword evidence="5" id="KW-0158">Chromosome</keyword>
<dbReference type="InterPro" id="IPR041796">
    <property type="entry name" value="Mre11_N"/>
</dbReference>